<protein>
    <submittedName>
        <fullName evidence="2">M23 family metallopeptidase</fullName>
    </submittedName>
</protein>
<dbReference type="CDD" id="cd12797">
    <property type="entry name" value="M23_peptidase"/>
    <property type="match status" value="1"/>
</dbReference>
<sequence>MRMPFKRQMMLCGYKNPRYRAYWGYSHYGVDISTIQGKAGDDHNVYASGDGTVYAAGWDNSGGNIVVIIYPACLNHKTGEVYDLVARYMHLQSIFVVKGQTVKAGDKLGVEGNTKTGDYHLHLEFETDTKWPMYSPQVSARDDWMDASQGNLLRKGVTDCTVNPSFVLHRGAGQATVRPTYNPAWLNAEDFIIPTKG</sequence>
<dbReference type="InterPro" id="IPR016047">
    <property type="entry name" value="M23ase_b-sheet_dom"/>
</dbReference>
<dbReference type="SUPFAM" id="SSF51261">
    <property type="entry name" value="Duplicated hybrid motif"/>
    <property type="match status" value="1"/>
</dbReference>
<name>A0ABR7NPK2_9FIRM</name>
<organism evidence="2 3">
    <name type="scientific">Yanshouia hominis</name>
    <dbReference type="NCBI Taxonomy" id="2763673"/>
    <lineage>
        <taxon>Bacteria</taxon>
        <taxon>Bacillati</taxon>
        <taxon>Bacillota</taxon>
        <taxon>Clostridia</taxon>
        <taxon>Eubacteriales</taxon>
        <taxon>Oscillospiraceae</taxon>
        <taxon>Yanshouia</taxon>
    </lineage>
</organism>
<feature type="domain" description="M23ase beta-sheet core" evidence="1">
    <location>
        <begin position="26"/>
        <end position="128"/>
    </location>
</feature>
<gene>
    <name evidence="2" type="ORF">H8717_14400</name>
</gene>
<dbReference type="InterPro" id="IPR011055">
    <property type="entry name" value="Dup_hybrid_motif"/>
</dbReference>
<evidence type="ECO:0000259" key="1">
    <source>
        <dbReference type="Pfam" id="PF01551"/>
    </source>
</evidence>
<dbReference type="InterPro" id="IPR050570">
    <property type="entry name" value="Cell_wall_metabolism_enzyme"/>
</dbReference>
<evidence type="ECO:0000313" key="3">
    <source>
        <dbReference type="Proteomes" id="UP000658131"/>
    </source>
</evidence>
<dbReference type="Proteomes" id="UP000658131">
    <property type="component" value="Unassembled WGS sequence"/>
</dbReference>
<dbReference type="PANTHER" id="PTHR21666:SF270">
    <property type="entry name" value="MUREIN HYDROLASE ACTIVATOR ENVC"/>
    <property type="match status" value="1"/>
</dbReference>
<dbReference type="PANTHER" id="PTHR21666">
    <property type="entry name" value="PEPTIDASE-RELATED"/>
    <property type="match status" value="1"/>
</dbReference>
<proteinExistence type="predicted"/>
<evidence type="ECO:0000313" key="2">
    <source>
        <dbReference type="EMBL" id="MBC8577588.1"/>
    </source>
</evidence>
<keyword evidence="3" id="KW-1185">Reference proteome</keyword>
<comment type="caution">
    <text evidence="2">The sequence shown here is derived from an EMBL/GenBank/DDBJ whole genome shotgun (WGS) entry which is preliminary data.</text>
</comment>
<dbReference type="Gene3D" id="2.70.70.10">
    <property type="entry name" value="Glucose Permease (Domain IIA)"/>
    <property type="match status" value="1"/>
</dbReference>
<dbReference type="EMBL" id="JACRTB010000038">
    <property type="protein sequence ID" value="MBC8577588.1"/>
    <property type="molecule type" value="Genomic_DNA"/>
</dbReference>
<reference evidence="2 3" key="1">
    <citation type="submission" date="2020-08" db="EMBL/GenBank/DDBJ databases">
        <title>Genome public.</title>
        <authorList>
            <person name="Liu C."/>
            <person name="Sun Q."/>
        </authorList>
    </citation>
    <scope>NUCLEOTIDE SEQUENCE [LARGE SCALE GENOMIC DNA]</scope>
    <source>
        <strain evidence="2 3">BX1</strain>
    </source>
</reference>
<accession>A0ABR7NPK2</accession>
<dbReference type="Pfam" id="PF01551">
    <property type="entry name" value="Peptidase_M23"/>
    <property type="match status" value="1"/>
</dbReference>